<proteinExistence type="predicted"/>
<name>A0A388M2X9_CHABU</name>
<organism evidence="2 3">
    <name type="scientific">Chara braunii</name>
    <name type="common">Braun's stonewort</name>
    <dbReference type="NCBI Taxonomy" id="69332"/>
    <lineage>
        <taxon>Eukaryota</taxon>
        <taxon>Viridiplantae</taxon>
        <taxon>Streptophyta</taxon>
        <taxon>Charophyceae</taxon>
        <taxon>Charales</taxon>
        <taxon>Characeae</taxon>
        <taxon>Chara</taxon>
    </lineage>
</organism>
<evidence type="ECO:0000256" key="1">
    <source>
        <dbReference type="SAM" id="MobiDB-lite"/>
    </source>
</evidence>
<feature type="compositionally biased region" description="Gly residues" evidence="1">
    <location>
        <begin position="433"/>
        <end position="442"/>
    </location>
</feature>
<feature type="region of interest" description="Disordered" evidence="1">
    <location>
        <begin position="49"/>
        <end position="110"/>
    </location>
</feature>
<dbReference type="Gramene" id="GBG88842">
    <property type="protein sequence ID" value="GBG88842"/>
    <property type="gene ID" value="CBR_g48454"/>
</dbReference>
<dbReference type="Proteomes" id="UP000265515">
    <property type="component" value="Unassembled WGS sequence"/>
</dbReference>
<reference evidence="2 3" key="1">
    <citation type="journal article" date="2018" name="Cell">
        <title>The Chara Genome: Secondary Complexity and Implications for Plant Terrestrialization.</title>
        <authorList>
            <person name="Nishiyama T."/>
            <person name="Sakayama H."/>
            <person name="Vries J.D."/>
            <person name="Buschmann H."/>
            <person name="Saint-Marcoux D."/>
            <person name="Ullrich K.K."/>
            <person name="Haas F.B."/>
            <person name="Vanderstraeten L."/>
            <person name="Becker D."/>
            <person name="Lang D."/>
            <person name="Vosolsobe S."/>
            <person name="Rombauts S."/>
            <person name="Wilhelmsson P.K.I."/>
            <person name="Janitza P."/>
            <person name="Kern R."/>
            <person name="Heyl A."/>
            <person name="Rumpler F."/>
            <person name="Villalobos L.I.A.C."/>
            <person name="Clay J.M."/>
            <person name="Skokan R."/>
            <person name="Toyoda A."/>
            <person name="Suzuki Y."/>
            <person name="Kagoshima H."/>
            <person name="Schijlen E."/>
            <person name="Tajeshwar N."/>
            <person name="Catarino B."/>
            <person name="Hetherington A.J."/>
            <person name="Saltykova A."/>
            <person name="Bonnot C."/>
            <person name="Breuninger H."/>
            <person name="Symeonidi A."/>
            <person name="Radhakrishnan G.V."/>
            <person name="Van Nieuwerburgh F."/>
            <person name="Deforce D."/>
            <person name="Chang C."/>
            <person name="Karol K.G."/>
            <person name="Hedrich R."/>
            <person name="Ulvskov P."/>
            <person name="Glockner G."/>
            <person name="Delwiche C.F."/>
            <person name="Petrasek J."/>
            <person name="Van de Peer Y."/>
            <person name="Friml J."/>
            <person name="Beilby M."/>
            <person name="Dolan L."/>
            <person name="Kohara Y."/>
            <person name="Sugano S."/>
            <person name="Fujiyama A."/>
            <person name="Delaux P.-M."/>
            <person name="Quint M."/>
            <person name="TheiBen G."/>
            <person name="Hagemann M."/>
            <person name="Harholt J."/>
            <person name="Dunand C."/>
            <person name="Zachgo S."/>
            <person name="Langdale J."/>
            <person name="Maumus F."/>
            <person name="Straeten D.V.D."/>
            <person name="Gould S.B."/>
            <person name="Rensing S.A."/>
        </authorList>
    </citation>
    <scope>NUCLEOTIDE SEQUENCE [LARGE SCALE GENOMIC DNA]</scope>
    <source>
        <strain evidence="2 3">S276</strain>
    </source>
</reference>
<comment type="caution">
    <text evidence="2">The sequence shown here is derived from an EMBL/GenBank/DDBJ whole genome shotgun (WGS) entry which is preliminary data.</text>
</comment>
<feature type="compositionally biased region" description="Polar residues" evidence="1">
    <location>
        <begin position="253"/>
        <end position="263"/>
    </location>
</feature>
<dbReference type="AlphaFoldDB" id="A0A388M2X9"/>
<dbReference type="EMBL" id="BFEA01000698">
    <property type="protein sequence ID" value="GBG88842.1"/>
    <property type="molecule type" value="Genomic_DNA"/>
</dbReference>
<gene>
    <name evidence="2" type="ORF">CBR_g48454</name>
</gene>
<evidence type="ECO:0000313" key="2">
    <source>
        <dbReference type="EMBL" id="GBG88842.1"/>
    </source>
</evidence>
<sequence length="442" mass="48464">MVFDITRGSGSWVKDKLLDQERALHMAGDVMRTALDVVVCAVSRWHRGESRTATDKMASPAPGKQHDVVQPPVGEATSEGAGNRGGLATTSATAPTIKHNRRRRGLSGEKQNSQYYKLDNRFEWVGRLVRGDQVFSIETVYAKNGKPNHNAKGCRLTWKKFRGFGNVVATLPFYRPITSDREPTVLLREFFDDWQRTVSPDRCKDVAEGHPISMPIARVGDDVHNKTQTSETAVTGGDEEVAVPKTPAENLDPNFTPTQSEHSQAYEESEPEIEVELGTVTKTTAETTAAVVRQGLENPSKGRTITIRERGEEEFEGHVCQDFVEANPWTGRGDKGKKLAPSQRNVGEEGSDEEGGDDEDIPVVSAGEKRVGQGTSEGQKQKKRKVISGEGSSVRKRKQAGEKEETAKKKRGSGARTGPSRGRKDKDEVDVDQGGGGWTIEL</sequence>
<keyword evidence="3" id="KW-1185">Reference proteome</keyword>
<feature type="compositionally biased region" description="Acidic residues" evidence="1">
    <location>
        <begin position="349"/>
        <end position="361"/>
    </location>
</feature>
<evidence type="ECO:0000313" key="3">
    <source>
        <dbReference type="Proteomes" id="UP000265515"/>
    </source>
</evidence>
<accession>A0A388M2X9</accession>
<protein>
    <submittedName>
        <fullName evidence="2">Uncharacterized protein</fullName>
    </submittedName>
</protein>
<feature type="region of interest" description="Disordered" evidence="1">
    <location>
        <begin position="326"/>
        <end position="442"/>
    </location>
</feature>
<feature type="region of interest" description="Disordered" evidence="1">
    <location>
        <begin position="246"/>
        <end position="271"/>
    </location>
</feature>